<dbReference type="Gene3D" id="3.20.20.80">
    <property type="entry name" value="Glycosidases"/>
    <property type="match status" value="1"/>
</dbReference>
<dbReference type="InterPro" id="IPR005197">
    <property type="entry name" value="Glyco_hydro_71"/>
</dbReference>
<protein>
    <submittedName>
        <fullName evidence="1">Glycoside hydrolase</fullName>
    </submittedName>
</protein>
<dbReference type="OrthoDB" id="3257981at2759"/>
<dbReference type="CDD" id="cd11577">
    <property type="entry name" value="GH71"/>
    <property type="match status" value="1"/>
</dbReference>
<dbReference type="OMA" id="GSNSHEW"/>
<dbReference type="KEGG" id="shs:STEHIDRAFT_69122"/>
<dbReference type="RefSeq" id="XP_007311174.1">
    <property type="nucleotide sequence ID" value="XM_007311112.1"/>
</dbReference>
<organism evidence="1 2">
    <name type="scientific">Stereum hirsutum (strain FP-91666)</name>
    <name type="common">White-rot fungus</name>
    <dbReference type="NCBI Taxonomy" id="721885"/>
    <lineage>
        <taxon>Eukaryota</taxon>
        <taxon>Fungi</taxon>
        <taxon>Dikarya</taxon>
        <taxon>Basidiomycota</taxon>
        <taxon>Agaricomycotina</taxon>
        <taxon>Agaricomycetes</taxon>
        <taxon>Russulales</taxon>
        <taxon>Stereaceae</taxon>
        <taxon>Stereum</taxon>
    </lineage>
</organism>
<name>R7RXX0_STEHR</name>
<keyword evidence="1" id="KW-0378">Hydrolase</keyword>
<dbReference type="GO" id="GO:0051118">
    <property type="term" value="F:glucan endo-1,3-alpha-glucosidase activity"/>
    <property type="evidence" value="ECO:0007669"/>
    <property type="project" value="InterPro"/>
</dbReference>
<keyword evidence="2" id="KW-1185">Reference proteome</keyword>
<reference evidence="2" key="1">
    <citation type="journal article" date="2012" name="Science">
        <title>The Paleozoic origin of enzymatic lignin decomposition reconstructed from 31 fungal genomes.</title>
        <authorList>
            <person name="Floudas D."/>
            <person name="Binder M."/>
            <person name="Riley R."/>
            <person name="Barry K."/>
            <person name="Blanchette R.A."/>
            <person name="Henrissat B."/>
            <person name="Martinez A.T."/>
            <person name="Otillar R."/>
            <person name="Spatafora J.W."/>
            <person name="Yadav J.S."/>
            <person name="Aerts A."/>
            <person name="Benoit I."/>
            <person name="Boyd A."/>
            <person name="Carlson A."/>
            <person name="Copeland A."/>
            <person name="Coutinho P.M."/>
            <person name="de Vries R.P."/>
            <person name="Ferreira P."/>
            <person name="Findley K."/>
            <person name="Foster B."/>
            <person name="Gaskell J."/>
            <person name="Glotzer D."/>
            <person name="Gorecki P."/>
            <person name="Heitman J."/>
            <person name="Hesse C."/>
            <person name="Hori C."/>
            <person name="Igarashi K."/>
            <person name="Jurgens J.A."/>
            <person name="Kallen N."/>
            <person name="Kersten P."/>
            <person name="Kohler A."/>
            <person name="Kuees U."/>
            <person name="Kumar T.K.A."/>
            <person name="Kuo A."/>
            <person name="LaButti K."/>
            <person name="Larrondo L.F."/>
            <person name="Lindquist E."/>
            <person name="Ling A."/>
            <person name="Lombard V."/>
            <person name="Lucas S."/>
            <person name="Lundell T."/>
            <person name="Martin R."/>
            <person name="McLaughlin D.J."/>
            <person name="Morgenstern I."/>
            <person name="Morin E."/>
            <person name="Murat C."/>
            <person name="Nagy L.G."/>
            <person name="Nolan M."/>
            <person name="Ohm R.A."/>
            <person name="Patyshakuliyeva A."/>
            <person name="Rokas A."/>
            <person name="Ruiz-Duenas F.J."/>
            <person name="Sabat G."/>
            <person name="Salamov A."/>
            <person name="Samejima M."/>
            <person name="Schmutz J."/>
            <person name="Slot J.C."/>
            <person name="St John F."/>
            <person name="Stenlid J."/>
            <person name="Sun H."/>
            <person name="Sun S."/>
            <person name="Syed K."/>
            <person name="Tsang A."/>
            <person name="Wiebenga A."/>
            <person name="Young D."/>
            <person name="Pisabarro A."/>
            <person name="Eastwood D.C."/>
            <person name="Martin F."/>
            <person name="Cullen D."/>
            <person name="Grigoriev I.V."/>
            <person name="Hibbett D.S."/>
        </authorList>
    </citation>
    <scope>NUCLEOTIDE SEQUENCE [LARGE SCALE GENOMIC DNA]</scope>
    <source>
        <strain evidence="2">FP-91666</strain>
    </source>
</reference>
<dbReference type="EMBL" id="JH687402">
    <property type="protein sequence ID" value="EIM79643.1"/>
    <property type="molecule type" value="Genomic_DNA"/>
</dbReference>
<evidence type="ECO:0000313" key="2">
    <source>
        <dbReference type="Proteomes" id="UP000053927"/>
    </source>
</evidence>
<gene>
    <name evidence="1" type="ORF">STEHIDRAFT_69122</name>
</gene>
<sequence length="427" mass="46538">MPTPSNTTESWDKRACTTEKLVVAHHMVGYTYAYTESDWASDIAEAAAQGLDGFVLNMGVDDWQPARIADAFTAAEASSTGFKLMISLDVSSLTCATSSDVTNLRALATAHSTSAAYLTMCTDGTALPMLSTFDGENCGFGEAGWNTVASGFYFAPGFFDISSTGWPTWDIVNAAFNWNSAWPLTDTDISFDSDTTWIGDTPSGKGYVAAASPWFYTHYGVDTYNKNWIYRPDDWLLANRWEELVTNRDLVDMVEVVTWNDYSESSYVTGIKGSLPLNSDEWVTGYDHTSWLKMMSYYITAYKTGTYPAITKDEIYLWGRLYPKAAVATLDTVPIPTNADWTTDTLWAVIFAESSGSATISCGSQTTSANLSAGVNKLSLPLTTTCQVEATISRNGAVVTTFTPTGMEFTTVAPAYLNFNAFVASNV</sequence>
<dbReference type="AlphaFoldDB" id="R7RXX0"/>
<dbReference type="Proteomes" id="UP000053927">
    <property type="component" value="Unassembled WGS sequence"/>
</dbReference>
<accession>R7RXX0</accession>
<dbReference type="Pfam" id="PF03659">
    <property type="entry name" value="Glyco_hydro_71"/>
    <property type="match status" value="1"/>
</dbReference>
<evidence type="ECO:0000313" key="1">
    <source>
        <dbReference type="EMBL" id="EIM79643.1"/>
    </source>
</evidence>
<dbReference type="GeneID" id="18806510"/>
<proteinExistence type="predicted"/>